<dbReference type="GO" id="GO:0008234">
    <property type="term" value="F:cysteine-type peptidase activity"/>
    <property type="evidence" value="ECO:0007669"/>
    <property type="project" value="InterPro"/>
</dbReference>
<accession>A0AAD8Y3C3</accession>
<dbReference type="SUPFAM" id="SSF54001">
    <property type="entry name" value="Cysteine proteinases"/>
    <property type="match status" value="1"/>
</dbReference>
<feature type="domain" description="Peptidase C1A papain C-terminal" evidence="6">
    <location>
        <begin position="172"/>
        <end position="394"/>
    </location>
</feature>
<keyword evidence="9" id="KW-1185">Reference proteome</keyword>
<dbReference type="InterPro" id="IPR000668">
    <property type="entry name" value="Peptidase_C1A_C"/>
</dbReference>
<protein>
    <submittedName>
        <fullName evidence="8">Papain family cysteine protease</fullName>
        <ecNumber evidence="8">3.4.22.-</ecNumber>
    </submittedName>
</protein>
<keyword evidence="5" id="KW-0732">Signal</keyword>
<evidence type="ECO:0000313" key="9">
    <source>
        <dbReference type="Proteomes" id="UP001224775"/>
    </source>
</evidence>
<proteinExistence type="inferred from homology"/>
<evidence type="ECO:0000259" key="6">
    <source>
        <dbReference type="SMART" id="SM00645"/>
    </source>
</evidence>
<feature type="compositionally biased region" description="Acidic residues" evidence="4">
    <location>
        <begin position="151"/>
        <end position="165"/>
    </location>
</feature>
<dbReference type="Pfam" id="PF00112">
    <property type="entry name" value="Peptidase_C1"/>
    <property type="match status" value="1"/>
</dbReference>
<dbReference type="FunFam" id="3.90.70.10:FF:000332">
    <property type="entry name" value="Cathepsin L1"/>
    <property type="match status" value="1"/>
</dbReference>
<evidence type="ECO:0000259" key="7">
    <source>
        <dbReference type="SMART" id="SM00848"/>
    </source>
</evidence>
<evidence type="ECO:0000256" key="4">
    <source>
        <dbReference type="SAM" id="MobiDB-lite"/>
    </source>
</evidence>
<dbReference type="InterPro" id="IPR039417">
    <property type="entry name" value="Peptidase_C1A_papain-like"/>
</dbReference>
<keyword evidence="8" id="KW-0645">Protease</keyword>
<dbReference type="InterPro" id="IPR000169">
    <property type="entry name" value="Pept_cys_AS"/>
</dbReference>
<evidence type="ECO:0000256" key="1">
    <source>
        <dbReference type="ARBA" id="ARBA00008455"/>
    </source>
</evidence>
<dbReference type="Proteomes" id="UP001224775">
    <property type="component" value="Unassembled WGS sequence"/>
</dbReference>
<organism evidence="8 9">
    <name type="scientific">Skeletonema marinoi</name>
    <dbReference type="NCBI Taxonomy" id="267567"/>
    <lineage>
        <taxon>Eukaryota</taxon>
        <taxon>Sar</taxon>
        <taxon>Stramenopiles</taxon>
        <taxon>Ochrophyta</taxon>
        <taxon>Bacillariophyta</taxon>
        <taxon>Coscinodiscophyceae</taxon>
        <taxon>Thalassiosirophycidae</taxon>
        <taxon>Thalassiosirales</taxon>
        <taxon>Skeletonemataceae</taxon>
        <taxon>Skeletonema</taxon>
        <taxon>Skeletonema marinoi-dohrnii complex</taxon>
    </lineage>
</organism>
<dbReference type="EMBL" id="JATAAI010000022">
    <property type="protein sequence ID" value="KAK1738016.1"/>
    <property type="molecule type" value="Genomic_DNA"/>
</dbReference>
<dbReference type="Pfam" id="PF08246">
    <property type="entry name" value="Inhibitor_I29"/>
    <property type="match status" value="1"/>
</dbReference>
<comment type="caution">
    <text evidence="8">The sequence shown here is derived from an EMBL/GenBank/DDBJ whole genome shotgun (WGS) entry which is preliminary data.</text>
</comment>
<feature type="chain" id="PRO_5041960034" evidence="5">
    <location>
        <begin position="20"/>
        <end position="407"/>
    </location>
</feature>
<name>A0AAD8Y3C3_9STRA</name>
<sequence length="407" mass="44853">MMAALKLSTILLAIVLAVANGDATLNAARHFLDSTPPKVVVSSTYPSTEVHSKFQQWKEKFDREYESIKEEALRKLIWIENHAHIETHNDQLPTPSYTLGHNDFSDITNDEFKQRFFLGEYSPGIFEAKGRSDGSIFPLTSQQRKLRGPEDDVLQDDTEDDDDSDTQPVEDVPESKDWNDEGAVSPVKNQWFCGSCWAFSAVGAIEGARAIATGNLTELSVQQLIDCDTTDLGCGGGLMNNAFQYDEDSGGLCSYEAYPYALHQHWFSGCARYLPYCTPVPHSTVSKFVNVTETEDDLKAAIATQPVSVAVSAGTSAWQFYRNGVFSGGCDDEIDHGVLAVAYGHYDPDPVHMNATAMDYFTIKNSWGTMWGEQGFIKLGRGVGNEAEGGSSCVLKFASRPIMKKDD</sequence>
<reference evidence="8" key="1">
    <citation type="submission" date="2023-06" db="EMBL/GenBank/DDBJ databases">
        <title>Survivors Of The Sea: Transcriptome response of Skeletonema marinoi to long-term dormancy.</title>
        <authorList>
            <person name="Pinder M.I.M."/>
            <person name="Kourtchenko O."/>
            <person name="Robertson E.K."/>
            <person name="Larsson T."/>
            <person name="Maumus F."/>
            <person name="Osuna-Cruz C.M."/>
            <person name="Vancaester E."/>
            <person name="Stenow R."/>
            <person name="Vandepoele K."/>
            <person name="Ploug H."/>
            <person name="Bruchert V."/>
            <person name="Godhe A."/>
            <person name="Topel M."/>
        </authorList>
    </citation>
    <scope>NUCLEOTIDE SEQUENCE</scope>
    <source>
        <strain evidence="8">R05AC</strain>
    </source>
</reference>
<dbReference type="EC" id="3.4.22.-" evidence="8"/>
<dbReference type="SMART" id="SM00645">
    <property type="entry name" value="Pept_C1"/>
    <property type="match status" value="1"/>
</dbReference>
<dbReference type="InterPro" id="IPR038765">
    <property type="entry name" value="Papain-like_cys_pep_sf"/>
</dbReference>
<dbReference type="SMART" id="SM00848">
    <property type="entry name" value="Inhibitor_I29"/>
    <property type="match status" value="1"/>
</dbReference>
<feature type="signal peptide" evidence="5">
    <location>
        <begin position="1"/>
        <end position="19"/>
    </location>
</feature>
<dbReference type="Gene3D" id="3.90.70.10">
    <property type="entry name" value="Cysteine proteinases"/>
    <property type="match status" value="1"/>
</dbReference>
<dbReference type="InterPro" id="IPR013128">
    <property type="entry name" value="Peptidase_C1A"/>
</dbReference>
<dbReference type="GO" id="GO:0006508">
    <property type="term" value="P:proteolysis"/>
    <property type="evidence" value="ECO:0007669"/>
    <property type="project" value="UniProtKB-KW"/>
</dbReference>
<feature type="region of interest" description="Disordered" evidence="4">
    <location>
        <begin position="133"/>
        <end position="182"/>
    </location>
</feature>
<evidence type="ECO:0000256" key="5">
    <source>
        <dbReference type="SAM" id="SignalP"/>
    </source>
</evidence>
<dbReference type="CDD" id="cd02248">
    <property type="entry name" value="Peptidase_C1A"/>
    <property type="match status" value="1"/>
</dbReference>
<dbReference type="PRINTS" id="PR00705">
    <property type="entry name" value="PAPAIN"/>
</dbReference>
<feature type="domain" description="Cathepsin propeptide inhibitor" evidence="7">
    <location>
        <begin position="54"/>
        <end position="112"/>
    </location>
</feature>
<evidence type="ECO:0000256" key="2">
    <source>
        <dbReference type="ARBA" id="ARBA00023145"/>
    </source>
</evidence>
<dbReference type="PROSITE" id="PS00139">
    <property type="entry name" value="THIOL_PROTEASE_CYS"/>
    <property type="match status" value="1"/>
</dbReference>
<keyword evidence="3" id="KW-1015">Disulfide bond</keyword>
<keyword evidence="8" id="KW-0378">Hydrolase</keyword>
<dbReference type="PANTHER" id="PTHR12411">
    <property type="entry name" value="CYSTEINE PROTEASE FAMILY C1-RELATED"/>
    <property type="match status" value="1"/>
</dbReference>
<comment type="similarity">
    <text evidence="1">Belongs to the peptidase C1 family.</text>
</comment>
<evidence type="ECO:0000256" key="3">
    <source>
        <dbReference type="ARBA" id="ARBA00023157"/>
    </source>
</evidence>
<evidence type="ECO:0000313" key="8">
    <source>
        <dbReference type="EMBL" id="KAK1738016.1"/>
    </source>
</evidence>
<dbReference type="InterPro" id="IPR013201">
    <property type="entry name" value="Prot_inhib_I29"/>
</dbReference>
<dbReference type="AlphaFoldDB" id="A0AAD8Y3C3"/>
<gene>
    <name evidence="8" type="ORF">QTG54_011310</name>
</gene>
<keyword evidence="2" id="KW-0865">Zymogen</keyword>